<dbReference type="Gene3D" id="3.30.70.360">
    <property type="match status" value="1"/>
</dbReference>
<evidence type="ECO:0000259" key="1">
    <source>
        <dbReference type="Pfam" id="PF07687"/>
    </source>
</evidence>
<evidence type="ECO:0000313" key="2">
    <source>
        <dbReference type="EMBL" id="MBM7633946.1"/>
    </source>
</evidence>
<dbReference type="SUPFAM" id="SSF53187">
    <property type="entry name" value="Zn-dependent exopeptidases"/>
    <property type="match status" value="1"/>
</dbReference>
<dbReference type="InterPro" id="IPR011650">
    <property type="entry name" value="Peptidase_M20_dimer"/>
</dbReference>
<dbReference type="Proteomes" id="UP000741863">
    <property type="component" value="Unassembled WGS sequence"/>
</dbReference>
<dbReference type="InterPro" id="IPR036264">
    <property type="entry name" value="Bact_exopeptidase_dim_dom"/>
</dbReference>
<reference evidence="2 3" key="1">
    <citation type="submission" date="2021-01" db="EMBL/GenBank/DDBJ databases">
        <title>Genomic Encyclopedia of Type Strains, Phase IV (KMG-IV): sequencing the most valuable type-strain genomes for metagenomic binning, comparative biology and taxonomic classification.</title>
        <authorList>
            <person name="Goeker M."/>
        </authorList>
    </citation>
    <scope>NUCLEOTIDE SEQUENCE [LARGE SCALE GENOMIC DNA]</scope>
    <source>
        <strain evidence="2 3">DSM 25540</strain>
    </source>
</reference>
<name>A0ABS2PFR2_9BACL</name>
<comment type="caution">
    <text evidence="2">The sequence shown here is derived from an EMBL/GenBank/DDBJ whole genome shotgun (WGS) entry which is preliminary data.</text>
</comment>
<dbReference type="Gene3D" id="3.40.630.10">
    <property type="entry name" value="Zn peptidases"/>
    <property type="match status" value="1"/>
</dbReference>
<dbReference type="InterPro" id="IPR017439">
    <property type="entry name" value="Amidohydrolase"/>
</dbReference>
<dbReference type="EMBL" id="JAFBEC010000008">
    <property type="protein sequence ID" value="MBM7633946.1"/>
    <property type="molecule type" value="Genomic_DNA"/>
</dbReference>
<protein>
    <submittedName>
        <fullName evidence="2">Amidohydrolase</fullName>
    </submittedName>
</protein>
<feature type="domain" description="Peptidase M20 dimerisation" evidence="1">
    <location>
        <begin position="187"/>
        <end position="285"/>
    </location>
</feature>
<dbReference type="PIRSF" id="PIRSF005962">
    <property type="entry name" value="Pept_M20D_amidohydro"/>
    <property type="match status" value="1"/>
</dbReference>
<dbReference type="PANTHER" id="PTHR11014:SF63">
    <property type="entry name" value="METALLOPEPTIDASE, PUTATIVE (AFU_ORTHOLOGUE AFUA_6G09600)-RELATED"/>
    <property type="match status" value="1"/>
</dbReference>
<sequence>MQDKLFQLLDNHFDEMVEIRRHLHENPEVSFHETNTAKYIADYHKKLGNEVQEHVGGNGVVAKISGKNPGPVVALRADFDALPIQDQKDVPYKSKVDGVMHACGHDGHTATLLILAKALKQVEDELHGTVVFLHQHAEELSPGGAAPMIKDGALDGVDVVFGTHLWSQDPLGTVQHCSGPFMASADHFTIKVNGKGGHGALPHTTKDAVVIGSQIVNNIQTIVARRVNPLYSAVVSIGKFIADNPYNVIADSVEMVGTVRTFQEDVRNQIEQDIFEIAENTAKAYGATVEYDYGRGYPPVVNHAAETNYIAKIASSITDVNGVHEREPVLASEDFSYYLQKTKGSFFFTGAAFMDGRNNAPHHHPLFDFDERAMLVAAKTLAKAAIDYYKES</sequence>
<dbReference type="Pfam" id="PF07687">
    <property type="entry name" value="M20_dimer"/>
    <property type="match status" value="1"/>
</dbReference>
<proteinExistence type="predicted"/>
<dbReference type="SUPFAM" id="SSF55031">
    <property type="entry name" value="Bacterial exopeptidase dimerisation domain"/>
    <property type="match status" value="1"/>
</dbReference>
<dbReference type="PANTHER" id="PTHR11014">
    <property type="entry name" value="PEPTIDASE M20 FAMILY MEMBER"/>
    <property type="match status" value="1"/>
</dbReference>
<dbReference type="RefSeq" id="WP_204698680.1">
    <property type="nucleotide sequence ID" value="NZ_JAFBEC010000008.1"/>
</dbReference>
<dbReference type="Pfam" id="PF01546">
    <property type="entry name" value="Peptidase_M20"/>
    <property type="match status" value="1"/>
</dbReference>
<keyword evidence="3" id="KW-1185">Reference proteome</keyword>
<dbReference type="InterPro" id="IPR002933">
    <property type="entry name" value="Peptidase_M20"/>
</dbReference>
<evidence type="ECO:0000313" key="3">
    <source>
        <dbReference type="Proteomes" id="UP000741863"/>
    </source>
</evidence>
<gene>
    <name evidence="2" type="ORF">JOD17_003042</name>
</gene>
<dbReference type="NCBIfam" id="TIGR01891">
    <property type="entry name" value="amidohydrolases"/>
    <property type="match status" value="1"/>
</dbReference>
<organism evidence="2 3">
    <name type="scientific">Geomicrobium sediminis</name>
    <dbReference type="NCBI Taxonomy" id="1347788"/>
    <lineage>
        <taxon>Bacteria</taxon>
        <taxon>Bacillati</taxon>
        <taxon>Bacillota</taxon>
        <taxon>Bacilli</taxon>
        <taxon>Bacillales</taxon>
        <taxon>Geomicrobium</taxon>
    </lineage>
</organism>
<accession>A0ABS2PFR2</accession>